<evidence type="ECO:0000256" key="1">
    <source>
        <dbReference type="ARBA" id="ARBA00010687"/>
    </source>
</evidence>
<evidence type="ECO:0000256" key="3">
    <source>
        <dbReference type="ARBA" id="ARBA00023295"/>
    </source>
</evidence>
<comment type="similarity">
    <text evidence="1 4">Belongs to the glycosyl hydrolase 53 family.</text>
</comment>
<dbReference type="PANTHER" id="PTHR34983">
    <property type="entry name" value="ARABINOGALACTAN ENDO-BETA-1,4-GALACTANASE A"/>
    <property type="match status" value="1"/>
</dbReference>
<dbReference type="STRING" id="1209072.GCA_000766945_02819"/>
<dbReference type="InterPro" id="IPR011683">
    <property type="entry name" value="Glyco_hydro_53"/>
</dbReference>
<keyword evidence="4" id="KW-0732">Signal</keyword>
<evidence type="ECO:0000256" key="2">
    <source>
        <dbReference type="ARBA" id="ARBA00022801"/>
    </source>
</evidence>
<dbReference type="EC" id="3.2.1.89" evidence="4"/>
<dbReference type="EMBL" id="NHNI01000002">
    <property type="protein sequence ID" value="OZY85044.1"/>
    <property type="molecule type" value="Genomic_DNA"/>
</dbReference>
<sequence>MKYSMAILLCLLNHMVLATDASTPFYLGADLSYVNEMEDCGAKYYDNSKRQDPFILFANKGANLIRVRLWHNPDWTRYSNLADATKTLQRAKASGMKTLLDFHYSDTWTDPEKQFIPKAWAHISDTGELAQTLYDYTTQTLATLDEHNALPDLVQVGNETNIEILQHEDKLVKGIPDWSRNATLLNSGIKAVRDYSKKSNKPIQIVLHIAQPENALWWFKQATENGVLDYDIIGLSYYPQWSTYQLPQLPNAIKTLKQNYQKDVLIVETAYPYTLNNFDKAANVLGKTAIQRNFPATPKGQASYLLTLRNLVKTSGGLGVVYWEPAWVSTKCKTLWGTGSHWENATFFDAGNGNKALPAFLFFSNKNDN</sequence>
<comment type="caution">
    <text evidence="5">The sequence shown here is derived from an EMBL/GenBank/DDBJ whole genome shotgun (WGS) entry which is preliminary data.</text>
</comment>
<proteinExistence type="inferred from homology"/>
<dbReference type="AlphaFoldDB" id="A0A266Q593"/>
<feature type="chain" id="PRO_5011809405" description="Arabinogalactan endo-beta-1,4-galactanase" evidence="4">
    <location>
        <begin position="19"/>
        <end position="369"/>
    </location>
</feature>
<keyword evidence="3 4" id="KW-0326">Glycosidase</keyword>
<evidence type="ECO:0000313" key="6">
    <source>
        <dbReference type="Proteomes" id="UP000216101"/>
    </source>
</evidence>
<dbReference type="InterPro" id="IPR017853">
    <property type="entry name" value="GH"/>
</dbReference>
<dbReference type="Pfam" id="PF07745">
    <property type="entry name" value="Glyco_hydro_53"/>
    <property type="match status" value="1"/>
</dbReference>
<feature type="signal peptide" evidence="4">
    <location>
        <begin position="1"/>
        <end position="18"/>
    </location>
</feature>
<dbReference type="GO" id="GO:0045490">
    <property type="term" value="P:pectin catabolic process"/>
    <property type="evidence" value="ECO:0007669"/>
    <property type="project" value="TreeGrafter"/>
</dbReference>
<dbReference type="Proteomes" id="UP000216101">
    <property type="component" value="Unassembled WGS sequence"/>
</dbReference>
<reference evidence="6" key="1">
    <citation type="submission" date="2017-05" db="EMBL/GenBank/DDBJ databases">
        <authorList>
            <person name="Barney B.M."/>
        </authorList>
    </citation>
    <scope>NUCLEOTIDE SEQUENCE [LARGE SCALE GENOMIC DNA]</scope>
    <source>
        <strain evidence="6">PSBB022</strain>
    </source>
</reference>
<accession>A0A266Q593</accession>
<evidence type="ECO:0000256" key="4">
    <source>
        <dbReference type="RuleBase" id="RU361192"/>
    </source>
</evidence>
<protein>
    <recommendedName>
        <fullName evidence="4">Arabinogalactan endo-beta-1,4-galactanase</fullName>
        <ecNumber evidence="4">3.2.1.89</ecNumber>
    </recommendedName>
</protein>
<dbReference type="GO" id="GO:0015926">
    <property type="term" value="F:glucosidase activity"/>
    <property type="evidence" value="ECO:0007669"/>
    <property type="project" value="InterPro"/>
</dbReference>
<gene>
    <name evidence="5" type="ORF">CBP51_18020</name>
</gene>
<dbReference type="Gene3D" id="3.20.20.80">
    <property type="entry name" value="Glycosidases"/>
    <property type="match status" value="1"/>
</dbReference>
<name>A0A266Q593_9GAMM</name>
<dbReference type="PANTHER" id="PTHR34983:SF2">
    <property type="entry name" value="ENDO-BETA-1,4-GALACTANASE"/>
    <property type="match status" value="1"/>
</dbReference>
<dbReference type="SUPFAM" id="SSF51445">
    <property type="entry name" value="(Trans)glycosidases"/>
    <property type="match status" value="1"/>
</dbReference>
<keyword evidence="6" id="KW-1185">Reference proteome</keyword>
<organism evidence="5 6">
    <name type="scientific">Cellvibrio mixtus</name>
    <dbReference type="NCBI Taxonomy" id="39650"/>
    <lineage>
        <taxon>Bacteria</taxon>
        <taxon>Pseudomonadati</taxon>
        <taxon>Pseudomonadota</taxon>
        <taxon>Gammaproteobacteria</taxon>
        <taxon>Cellvibrionales</taxon>
        <taxon>Cellvibrionaceae</taxon>
        <taxon>Cellvibrio</taxon>
    </lineage>
</organism>
<dbReference type="GO" id="GO:0031218">
    <property type="term" value="F:arabinogalactan endo-1,4-beta-galactosidase activity"/>
    <property type="evidence" value="ECO:0007669"/>
    <property type="project" value="UniProtKB-EC"/>
</dbReference>
<evidence type="ECO:0000313" key="5">
    <source>
        <dbReference type="EMBL" id="OZY85044.1"/>
    </source>
</evidence>
<keyword evidence="2 4" id="KW-0378">Hydrolase</keyword>
<comment type="catalytic activity">
    <reaction evidence="4">
        <text>The enzyme specifically hydrolyzes (1-&gt;4)-beta-D-galactosidic linkages in type I arabinogalactans.</text>
        <dbReference type="EC" id="3.2.1.89"/>
    </reaction>
</comment>